<reference evidence="1 2" key="1">
    <citation type="journal article" date="2022" name="bioRxiv">
        <title>The genome of the oomycete Peronosclerospora sorghi, a cosmopolitan pathogen of maize and sorghum, is inflated with dispersed pseudogenes.</title>
        <authorList>
            <person name="Fletcher K."/>
            <person name="Martin F."/>
            <person name="Isakeit T."/>
            <person name="Cavanaugh K."/>
            <person name="Magill C."/>
            <person name="Michelmore R."/>
        </authorList>
    </citation>
    <scope>NUCLEOTIDE SEQUENCE [LARGE SCALE GENOMIC DNA]</scope>
    <source>
        <strain evidence="1">P6</strain>
    </source>
</reference>
<name>A0ACC0VW70_9STRA</name>
<keyword evidence="2" id="KW-1185">Reference proteome</keyword>
<protein>
    <submittedName>
        <fullName evidence="1">Uncharacterized protein</fullName>
    </submittedName>
</protein>
<sequence>MEYNLDQLCEIMRCDESSNCGGLFDEQKRADSIFLRQMVREFKNDELKNHRYLRQRLYDADTAHIHSPNEITTRNISDATAELEIFVEEQNARRQHVKFGFDVRCGETGGKTFFQTPYSSDMRVTIPNVKLDDGTLSANPETLTSTHRKYWGDIFQSPSWDLKPTLPKRHFNQSSTHPILSGCSQAVFFASGLTLNSDKNIILPFQACDPHLRDSLANDGLEVVANEGHTKLLGILQSPTRHHSTRFDSLLPQMVERCQLWKYRGQTLCGRAVLLRSVILPLL</sequence>
<evidence type="ECO:0000313" key="2">
    <source>
        <dbReference type="Proteomes" id="UP001163321"/>
    </source>
</evidence>
<dbReference type="Proteomes" id="UP001163321">
    <property type="component" value="Chromosome 6"/>
</dbReference>
<comment type="caution">
    <text evidence="1">The sequence shown here is derived from an EMBL/GenBank/DDBJ whole genome shotgun (WGS) entry which is preliminary data.</text>
</comment>
<proteinExistence type="predicted"/>
<evidence type="ECO:0000313" key="1">
    <source>
        <dbReference type="EMBL" id="KAI9909976.1"/>
    </source>
</evidence>
<gene>
    <name evidence="1" type="ORF">PsorP6_010315</name>
</gene>
<accession>A0ACC0VW70</accession>
<organism evidence="1 2">
    <name type="scientific">Peronosclerospora sorghi</name>
    <dbReference type="NCBI Taxonomy" id="230839"/>
    <lineage>
        <taxon>Eukaryota</taxon>
        <taxon>Sar</taxon>
        <taxon>Stramenopiles</taxon>
        <taxon>Oomycota</taxon>
        <taxon>Peronosporomycetes</taxon>
        <taxon>Peronosporales</taxon>
        <taxon>Peronosporaceae</taxon>
        <taxon>Peronosclerospora</taxon>
    </lineage>
</organism>
<dbReference type="EMBL" id="CM047585">
    <property type="protein sequence ID" value="KAI9909976.1"/>
    <property type="molecule type" value="Genomic_DNA"/>
</dbReference>